<dbReference type="Proteomes" id="UP001295444">
    <property type="component" value="Chromosome 10"/>
</dbReference>
<protein>
    <submittedName>
        <fullName evidence="1">Uncharacterized protein</fullName>
    </submittedName>
</protein>
<reference evidence="1" key="1">
    <citation type="submission" date="2022-03" db="EMBL/GenBank/DDBJ databases">
        <authorList>
            <person name="Alioto T."/>
            <person name="Alioto T."/>
            <person name="Gomez Garrido J."/>
        </authorList>
    </citation>
    <scope>NUCLEOTIDE SEQUENCE</scope>
</reference>
<sequence length="49" mass="5618">MAADIPITDPAMEVKQQQQQQQQQWKAAFDATHDLLCSRLTDKTQMCII</sequence>
<organism evidence="1 2">
    <name type="scientific">Pelobates cultripes</name>
    <name type="common">Western spadefoot toad</name>
    <dbReference type="NCBI Taxonomy" id="61616"/>
    <lineage>
        <taxon>Eukaryota</taxon>
        <taxon>Metazoa</taxon>
        <taxon>Chordata</taxon>
        <taxon>Craniata</taxon>
        <taxon>Vertebrata</taxon>
        <taxon>Euteleostomi</taxon>
        <taxon>Amphibia</taxon>
        <taxon>Batrachia</taxon>
        <taxon>Anura</taxon>
        <taxon>Pelobatoidea</taxon>
        <taxon>Pelobatidae</taxon>
        <taxon>Pelobates</taxon>
    </lineage>
</organism>
<keyword evidence="2" id="KW-1185">Reference proteome</keyword>
<accession>A0AAD1T3T5</accession>
<name>A0AAD1T3T5_PELCU</name>
<evidence type="ECO:0000313" key="2">
    <source>
        <dbReference type="Proteomes" id="UP001295444"/>
    </source>
</evidence>
<proteinExistence type="predicted"/>
<dbReference type="EMBL" id="OW240921">
    <property type="protein sequence ID" value="CAH2318690.1"/>
    <property type="molecule type" value="Genomic_DNA"/>
</dbReference>
<evidence type="ECO:0000313" key="1">
    <source>
        <dbReference type="EMBL" id="CAH2318690.1"/>
    </source>
</evidence>
<dbReference type="AlphaFoldDB" id="A0AAD1T3T5"/>
<gene>
    <name evidence="1" type="ORF">PECUL_23A015134</name>
</gene>